<proteinExistence type="predicted"/>
<comment type="caution">
    <text evidence="1">The sequence shown here is derived from an EMBL/GenBank/DDBJ whole genome shotgun (WGS) entry which is preliminary data.</text>
</comment>
<dbReference type="AlphaFoldDB" id="A0AAD6QHJ2"/>
<dbReference type="Proteomes" id="UP001164929">
    <property type="component" value="Chromosome 7"/>
</dbReference>
<dbReference type="EMBL" id="JAQIZT010000007">
    <property type="protein sequence ID" value="KAJ6990509.1"/>
    <property type="molecule type" value="Genomic_DNA"/>
</dbReference>
<gene>
    <name evidence="1" type="ORF">NC653_018924</name>
</gene>
<protein>
    <submittedName>
        <fullName evidence="1">Uncharacterized protein</fullName>
    </submittedName>
</protein>
<name>A0AAD6QHJ2_9ROSI</name>
<organism evidence="1 2">
    <name type="scientific">Populus alba x Populus x berolinensis</name>
    <dbReference type="NCBI Taxonomy" id="444605"/>
    <lineage>
        <taxon>Eukaryota</taxon>
        <taxon>Viridiplantae</taxon>
        <taxon>Streptophyta</taxon>
        <taxon>Embryophyta</taxon>
        <taxon>Tracheophyta</taxon>
        <taxon>Spermatophyta</taxon>
        <taxon>Magnoliopsida</taxon>
        <taxon>eudicotyledons</taxon>
        <taxon>Gunneridae</taxon>
        <taxon>Pentapetalae</taxon>
        <taxon>rosids</taxon>
        <taxon>fabids</taxon>
        <taxon>Malpighiales</taxon>
        <taxon>Salicaceae</taxon>
        <taxon>Saliceae</taxon>
        <taxon>Populus</taxon>
    </lineage>
</organism>
<accession>A0AAD6QHJ2</accession>
<keyword evidence="2" id="KW-1185">Reference proteome</keyword>
<reference evidence="1" key="1">
    <citation type="journal article" date="2023" name="Mol. Ecol. Resour.">
        <title>Chromosome-level genome assembly of a triploid poplar Populus alba 'Berolinensis'.</title>
        <authorList>
            <person name="Chen S."/>
            <person name="Yu Y."/>
            <person name="Wang X."/>
            <person name="Wang S."/>
            <person name="Zhang T."/>
            <person name="Zhou Y."/>
            <person name="He R."/>
            <person name="Meng N."/>
            <person name="Wang Y."/>
            <person name="Liu W."/>
            <person name="Liu Z."/>
            <person name="Liu J."/>
            <person name="Guo Q."/>
            <person name="Huang H."/>
            <person name="Sederoff R.R."/>
            <person name="Wang G."/>
            <person name="Qu G."/>
            <person name="Chen S."/>
        </authorList>
    </citation>
    <scope>NUCLEOTIDE SEQUENCE</scope>
    <source>
        <strain evidence="1">SC-2020</strain>
    </source>
</reference>
<sequence>MLLTNGLRTIKRIAPPVRKDCGRIALRNLDFQNVSVIMKPIYPLGQDEDVLQTSISQVQYIEMLEDELRCGSCLTLPLVQRSWKTERDGRHVWILQDKVFYYYKLCAFLEED</sequence>
<evidence type="ECO:0000313" key="1">
    <source>
        <dbReference type="EMBL" id="KAJ6990509.1"/>
    </source>
</evidence>
<evidence type="ECO:0000313" key="2">
    <source>
        <dbReference type="Proteomes" id="UP001164929"/>
    </source>
</evidence>